<keyword evidence="2" id="KW-0808">Transferase</keyword>
<evidence type="ECO:0000256" key="1">
    <source>
        <dbReference type="ARBA" id="ARBA00004752"/>
    </source>
</evidence>
<feature type="domain" description="Glycosyl transferase family 51" evidence="3">
    <location>
        <begin position="2"/>
        <end position="89"/>
    </location>
</feature>
<evidence type="ECO:0000313" key="5">
    <source>
        <dbReference type="Proteomes" id="UP001528411"/>
    </source>
</evidence>
<evidence type="ECO:0000256" key="2">
    <source>
        <dbReference type="ARBA" id="ARBA00022679"/>
    </source>
</evidence>
<dbReference type="InterPro" id="IPR023346">
    <property type="entry name" value="Lysozyme-like_dom_sf"/>
</dbReference>
<reference evidence="4 5" key="1">
    <citation type="submission" date="2023-01" db="EMBL/GenBank/DDBJ databases">
        <title>Psychrosphaera sp. nov., isolated from marine algae.</title>
        <authorList>
            <person name="Bayburt H."/>
            <person name="Choi B.J."/>
            <person name="Kim J.M."/>
            <person name="Choi D.G."/>
            <person name="Jeon C.O."/>
        </authorList>
    </citation>
    <scope>NUCLEOTIDE SEQUENCE [LARGE SCALE GENOMIC DNA]</scope>
    <source>
        <strain evidence="4 5">G1-22</strain>
    </source>
</reference>
<dbReference type="Pfam" id="PF00912">
    <property type="entry name" value="Transgly"/>
    <property type="match status" value="1"/>
</dbReference>
<dbReference type="Gene3D" id="1.10.3810.10">
    <property type="entry name" value="Biosynthetic peptidoglycan transglycosylase-like"/>
    <property type="match status" value="1"/>
</dbReference>
<evidence type="ECO:0000313" key="4">
    <source>
        <dbReference type="EMBL" id="MDC2888693.1"/>
    </source>
</evidence>
<dbReference type="PANTHER" id="PTHR32282:SF15">
    <property type="entry name" value="PENICILLIN-BINDING PROTEIN 1C"/>
    <property type="match status" value="1"/>
</dbReference>
<comment type="pathway">
    <text evidence="1">Cell wall biogenesis; peptidoglycan biosynthesis.</text>
</comment>
<keyword evidence="5" id="KW-1185">Reference proteome</keyword>
<protein>
    <submittedName>
        <fullName evidence="4">Transglycosylase domain-containing protein</fullName>
    </submittedName>
</protein>
<sequence>MVSGGSTISMQVARILHPHNRSFTGKLQQVLRTLQLEWHLSKNQILQIYLNTAPFGGTIEGVEAASYTYLNKSANDLTHSEAALLAVLP</sequence>
<accession>A0ABT5FAX7</accession>
<dbReference type="InterPro" id="IPR001264">
    <property type="entry name" value="Glyco_trans_51"/>
</dbReference>
<gene>
    <name evidence="4" type="ORF">PN838_07840</name>
</gene>
<organism evidence="4 5">
    <name type="scientific">Psychrosphaera algicola</name>
    <dbReference type="NCBI Taxonomy" id="3023714"/>
    <lineage>
        <taxon>Bacteria</taxon>
        <taxon>Pseudomonadati</taxon>
        <taxon>Pseudomonadota</taxon>
        <taxon>Gammaproteobacteria</taxon>
        <taxon>Alteromonadales</taxon>
        <taxon>Pseudoalteromonadaceae</taxon>
        <taxon>Psychrosphaera</taxon>
    </lineage>
</organism>
<dbReference type="InterPro" id="IPR050396">
    <property type="entry name" value="Glycosyltr_51/Transpeptidase"/>
</dbReference>
<dbReference type="SUPFAM" id="SSF53955">
    <property type="entry name" value="Lysozyme-like"/>
    <property type="match status" value="1"/>
</dbReference>
<name>A0ABT5FAX7_9GAMM</name>
<dbReference type="PANTHER" id="PTHR32282">
    <property type="entry name" value="BINDING PROTEIN TRANSPEPTIDASE, PUTATIVE-RELATED"/>
    <property type="match status" value="1"/>
</dbReference>
<comment type="caution">
    <text evidence="4">The sequence shown here is derived from an EMBL/GenBank/DDBJ whole genome shotgun (WGS) entry which is preliminary data.</text>
</comment>
<dbReference type="InterPro" id="IPR036950">
    <property type="entry name" value="PBP_transglycosylase"/>
</dbReference>
<proteinExistence type="predicted"/>
<dbReference type="Proteomes" id="UP001528411">
    <property type="component" value="Unassembled WGS sequence"/>
</dbReference>
<dbReference type="EMBL" id="JAQOMS010000002">
    <property type="protein sequence ID" value="MDC2888693.1"/>
    <property type="molecule type" value="Genomic_DNA"/>
</dbReference>
<evidence type="ECO:0000259" key="3">
    <source>
        <dbReference type="Pfam" id="PF00912"/>
    </source>
</evidence>